<name>A0A3M7QWE5_BRAPC</name>
<proteinExistence type="predicted"/>
<dbReference type="EMBL" id="REGN01004920">
    <property type="protein sequence ID" value="RNA15593.1"/>
    <property type="molecule type" value="Genomic_DNA"/>
</dbReference>
<dbReference type="Proteomes" id="UP000276133">
    <property type="component" value="Unassembled WGS sequence"/>
</dbReference>
<evidence type="ECO:0000313" key="3">
    <source>
        <dbReference type="Proteomes" id="UP000276133"/>
    </source>
</evidence>
<evidence type="ECO:0000256" key="1">
    <source>
        <dbReference type="SAM" id="MobiDB-lite"/>
    </source>
</evidence>
<reference evidence="2 3" key="1">
    <citation type="journal article" date="2018" name="Sci. Rep.">
        <title>Genomic signatures of local adaptation to the degree of environmental predictability in rotifers.</title>
        <authorList>
            <person name="Franch-Gras L."/>
            <person name="Hahn C."/>
            <person name="Garcia-Roger E.M."/>
            <person name="Carmona M.J."/>
            <person name="Serra M."/>
            <person name="Gomez A."/>
        </authorList>
    </citation>
    <scope>NUCLEOTIDE SEQUENCE [LARGE SCALE GENOMIC DNA]</scope>
    <source>
        <strain evidence="2">HYR1</strain>
    </source>
</reference>
<accession>A0A3M7QWE5</accession>
<feature type="compositionally biased region" description="Low complexity" evidence="1">
    <location>
        <begin position="50"/>
        <end position="61"/>
    </location>
</feature>
<feature type="region of interest" description="Disordered" evidence="1">
    <location>
        <begin position="41"/>
        <end position="83"/>
    </location>
</feature>
<gene>
    <name evidence="2" type="ORF">BpHYR1_003694</name>
</gene>
<dbReference type="AlphaFoldDB" id="A0A3M7QWE5"/>
<sequence length="83" mass="9026">MDPEPYTVTAMKGPMVTASRNGHIVTRNSIFFKPYYSADDTEIPSTIDQTSTSPHETPPSSFIQETIAPPIDTHTSSPADQAT</sequence>
<protein>
    <submittedName>
        <fullName evidence="2">Uncharacterized protein</fullName>
    </submittedName>
</protein>
<comment type="caution">
    <text evidence="2">The sequence shown here is derived from an EMBL/GenBank/DDBJ whole genome shotgun (WGS) entry which is preliminary data.</text>
</comment>
<dbReference type="OrthoDB" id="10068564at2759"/>
<feature type="compositionally biased region" description="Polar residues" evidence="1">
    <location>
        <begin position="73"/>
        <end position="83"/>
    </location>
</feature>
<organism evidence="2 3">
    <name type="scientific">Brachionus plicatilis</name>
    <name type="common">Marine rotifer</name>
    <name type="synonym">Brachionus muelleri</name>
    <dbReference type="NCBI Taxonomy" id="10195"/>
    <lineage>
        <taxon>Eukaryota</taxon>
        <taxon>Metazoa</taxon>
        <taxon>Spiralia</taxon>
        <taxon>Gnathifera</taxon>
        <taxon>Rotifera</taxon>
        <taxon>Eurotatoria</taxon>
        <taxon>Monogononta</taxon>
        <taxon>Pseudotrocha</taxon>
        <taxon>Ploima</taxon>
        <taxon>Brachionidae</taxon>
        <taxon>Brachionus</taxon>
    </lineage>
</organism>
<evidence type="ECO:0000313" key="2">
    <source>
        <dbReference type="EMBL" id="RNA15593.1"/>
    </source>
</evidence>
<keyword evidence="3" id="KW-1185">Reference proteome</keyword>